<dbReference type="Pfam" id="PF13590">
    <property type="entry name" value="DUF4136"/>
    <property type="match status" value="1"/>
</dbReference>
<proteinExistence type="predicted"/>
<reference evidence="2 3" key="1">
    <citation type="journal article" date="2015" name="Stand. Genomic Sci.">
        <title>Genomic Encyclopedia of Bacterial and Archaeal Type Strains, Phase III: the genomes of soil and plant-associated and newly described type strains.</title>
        <authorList>
            <person name="Whitman W.B."/>
            <person name="Woyke T."/>
            <person name="Klenk H.P."/>
            <person name="Zhou Y."/>
            <person name="Lilburn T.G."/>
            <person name="Beck B.J."/>
            <person name="De Vos P."/>
            <person name="Vandamme P."/>
            <person name="Eisen J.A."/>
            <person name="Garrity G."/>
            <person name="Hugenholtz P."/>
            <person name="Kyrpides N.C."/>
        </authorList>
    </citation>
    <scope>NUCLEOTIDE SEQUENCE [LARGE SCALE GENOMIC DNA]</scope>
    <source>
        <strain evidence="2 3">ASC-9842</strain>
    </source>
</reference>
<evidence type="ECO:0000313" key="2">
    <source>
        <dbReference type="EMBL" id="RZT42059.1"/>
    </source>
</evidence>
<organism evidence="2 3">
    <name type="scientific">Cupriavidus agavae</name>
    <dbReference type="NCBI Taxonomy" id="1001822"/>
    <lineage>
        <taxon>Bacteria</taxon>
        <taxon>Pseudomonadati</taxon>
        <taxon>Pseudomonadota</taxon>
        <taxon>Betaproteobacteria</taxon>
        <taxon>Burkholderiales</taxon>
        <taxon>Burkholderiaceae</taxon>
        <taxon>Cupriavidus</taxon>
    </lineage>
</organism>
<dbReference type="EMBL" id="SGXM01000001">
    <property type="protein sequence ID" value="RZT42059.1"/>
    <property type="molecule type" value="Genomic_DNA"/>
</dbReference>
<dbReference type="Gene3D" id="3.30.160.670">
    <property type="match status" value="1"/>
</dbReference>
<gene>
    <name evidence="2" type="ORF">EV147_1075</name>
</gene>
<sequence length="212" mass="23380">MHQPNVLRNTPATRVLPVAGTLLAALVLTGCATGPDIRTDYNRSADFAQYRTFGFVPRPGTDRQGYESLTTQYLKAATSREMAARGYEYVPRQPDLLINFNMQFHQRIASAPAPLPPPGYLGYYSYRGGLYAPWPGYGFYNDTYTYTEGTLNIDVIDARKNQLVWEGIAQGDVNQADPQNNQPAIDKVVGQIFAKYPFRAGQPAPAGAPPAK</sequence>
<dbReference type="InterPro" id="IPR025411">
    <property type="entry name" value="DUF4136"/>
</dbReference>
<evidence type="ECO:0000259" key="1">
    <source>
        <dbReference type="Pfam" id="PF13590"/>
    </source>
</evidence>
<dbReference type="AlphaFoldDB" id="A0A4V2FI01"/>
<name>A0A4V2FI01_9BURK</name>
<accession>A0A4V2FI01</accession>
<keyword evidence="3" id="KW-1185">Reference proteome</keyword>
<dbReference type="RefSeq" id="WP_130390053.1">
    <property type="nucleotide sequence ID" value="NZ_SGXM01000001.1"/>
</dbReference>
<protein>
    <submittedName>
        <fullName evidence="2">Uncharacterized protein DUF4136</fullName>
    </submittedName>
</protein>
<evidence type="ECO:0000313" key="3">
    <source>
        <dbReference type="Proteomes" id="UP000291078"/>
    </source>
</evidence>
<dbReference type="OrthoDB" id="118896at2"/>
<comment type="caution">
    <text evidence="2">The sequence shown here is derived from an EMBL/GenBank/DDBJ whole genome shotgun (WGS) entry which is preliminary data.</text>
</comment>
<dbReference type="Proteomes" id="UP000291078">
    <property type="component" value="Unassembled WGS sequence"/>
</dbReference>
<feature type="domain" description="DUF4136" evidence="1">
    <location>
        <begin position="38"/>
        <end position="197"/>
    </location>
</feature>